<evidence type="ECO:0000313" key="2">
    <source>
        <dbReference type="EMBL" id="TPX12270.1"/>
    </source>
</evidence>
<dbReference type="PANTHER" id="PTHR43441">
    <property type="entry name" value="RIBOSOMAL-PROTEIN-SERINE ACETYLTRANSFERASE"/>
    <property type="match status" value="1"/>
</dbReference>
<dbReference type="SUPFAM" id="SSF55729">
    <property type="entry name" value="Acyl-CoA N-acyltransferases (Nat)"/>
    <property type="match status" value="1"/>
</dbReference>
<dbReference type="InterPro" id="IPR016181">
    <property type="entry name" value="Acyl_CoA_acyltransferase"/>
</dbReference>
<feature type="domain" description="N-acetyltransferase" evidence="1">
    <location>
        <begin position="50"/>
        <end position="206"/>
    </location>
</feature>
<dbReference type="CDD" id="cd04301">
    <property type="entry name" value="NAT_SF"/>
    <property type="match status" value="1"/>
</dbReference>
<proteinExistence type="predicted"/>
<accession>A0A507B6K4</accession>
<dbReference type="AlphaFoldDB" id="A0A507B6K4"/>
<dbReference type="Proteomes" id="UP000319257">
    <property type="component" value="Unassembled WGS sequence"/>
</dbReference>
<dbReference type="InterPro" id="IPR051908">
    <property type="entry name" value="Ribosomal_N-acetyltransferase"/>
</dbReference>
<dbReference type="InParanoid" id="A0A507B6K4"/>
<dbReference type="GO" id="GO:1990189">
    <property type="term" value="F:protein N-terminal-serine acetyltransferase activity"/>
    <property type="evidence" value="ECO:0007669"/>
    <property type="project" value="TreeGrafter"/>
</dbReference>
<dbReference type="EMBL" id="SKBQ01000041">
    <property type="protein sequence ID" value="TPX12270.1"/>
    <property type="molecule type" value="Genomic_DNA"/>
</dbReference>
<dbReference type="GeneID" id="41974364"/>
<dbReference type="Gene3D" id="3.40.630.30">
    <property type="match status" value="1"/>
</dbReference>
<sequence>MVETQGCNFYWPIRPSIANSRVKLIPFNPDIHASTFVEHARDHPEMFAHMPLGPLESAADLHALLARPDTILSRANPNCFQFAVIDRAAPPSRDSPDGALAGSISYIYTSAPHLSSEIGFVAVLPPYQGKGVASSAVALLMQYGMAPPARGGLGLRRLHWHTSTTNKASQGLAAKMGFKTVGTIEWHFRFPKGKLKGKIGNGRPIPPDGDQDDLWRDTLVYSFGWDQWENGARQKVTAMFGEAEF</sequence>
<reference evidence="2 3" key="1">
    <citation type="submission" date="2019-06" db="EMBL/GenBank/DDBJ databases">
        <title>Draft genome sequence of the filamentous fungus Phialemoniopsis curvata isolated from diesel fuel.</title>
        <authorList>
            <person name="Varaljay V.A."/>
            <person name="Lyon W.J."/>
            <person name="Crouch A.L."/>
            <person name="Drake C.E."/>
            <person name="Hollomon J.M."/>
            <person name="Nadeau L.J."/>
            <person name="Nunn H.S."/>
            <person name="Stevenson B.S."/>
            <person name="Bojanowski C.L."/>
            <person name="Crookes-Goodson W.J."/>
        </authorList>
    </citation>
    <scope>NUCLEOTIDE SEQUENCE [LARGE SCALE GENOMIC DNA]</scope>
    <source>
        <strain evidence="2 3">D216</strain>
    </source>
</reference>
<keyword evidence="3" id="KW-1185">Reference proteome</keyword>
<evidence type="ECO:0000259" key="1">
    <source>
        <dbReference type="PROSITE" id="PS51186"/>
    </source>
</evidence>
<dbReference type="InterPro" id="IPR000182">
    <property type="entry name" value="GNAT_dom"/>
</dbReference>
<protein>
    <recommendedName>
        <fullName evidence="1">N-acetyltransferase domain-containing protein</fullName>
    </recommendedName>
</protein>
<dbReference type="RefSeq" id="XP_030993981.1">
    <property type="nucleotide sequence ID" value="XM_031141603.1"/>
</dbReference>
<dbReference type="PANTHER" id="PTHR43441:SF5">
    <property type="entry name" value="FAMILY ACETYLTRANSFERASE, PUTATIVE-RELATED"/>
    <property type="match status" value="1"/>
</dbReference>
<gene>
    <name evidence="2" type="ORF">E0L32_006917</name>
</gene>
<evidence type="ECO:0000313" key="3">
    <source>
        <dbReference type="Proteomes" id="UP000319257"/>
    </source>
</evidence>
<comment type="caution">
    <text evidence="2">The sequence shown here is derived from an EMBL/GenBank/DDBJ whole genome shotgun (WGS) entry which is preliminary data.</text>
</comment>
<name>A0A507B6K4_9PEZI</name>
<organism evidence="2 3">
    <name type="scientific">Thyridium curvatum</name>
    <dbReference type="NCBI Taxonomy" id="1093900"/>
    <lineage>
        <taxon>Eukaryota</taxon>
        <taxon>Fungi</taxon>
        <taxon>Dikarya</taxon>
        <taxon>Ascomycota</taxon>
        <taxon>Pezizomycotina</taxon>
        <taxon>Sordariomycetes</taxon>
        <taxon>Sordariomycetidae</taxon>
        <taxon>Thyridiales</taxon>
        <taxon>Thyridiaceae</taxon>
        <taxon>Thyridium</taxon>
    </lineage>
</organism>
<dbReference type="OrthoDB" id="41238at2759"/>
<dbReference type="PROSITE" id="PS51186">
    <property type="entry name" value="GNAT"/>
    <property type="match status" value="1"/>
</dbReference>
<dbReference type="GO" id="GO:0008999">
    <property type="term" value="F:protein-N-terminal-alanine acetyltransferase activity"/>
    <property type="evidence" value="ECO:0007669"/>
    <property type="project" value="TreeGrafter"/>
</dbReference>
<dbReference type="Pfam" id="PF13302">
    <property type="entry name" value="Acetyltransf_3"/>
    <property type="match status" value="1"/>
</dbReference>